<evidence type="ECO:0000256" key="1">
    <source>
        <dbReference type="SAM" id="MobiDB-lite"/>
    </source>
</evidence>
<organism evidence="3 4">
    <name type="scientific">Lentinula raphanica</name>
    <dbReference type="NCBI Taxonomy" id="153919"/>
    <lineage>
        <taxon>Eukaryota</taxon>
        <taxon>Fungi</taxon>
        <taxon>Dikarya</taxon>
        <taxon>Basidiomycota</taxon>
        <taxon>Agaricomycotina</taxon>
        <taxon>Agaricomycetes</taxon>
        <taxon>Agaricomycetidae</taxon>
        <taxon>Agaricales</taxon>
        <taxon>Marasmiineae</taxon>
        <taxon>Omphalotaceae</taxon>
        <taxon>Lentinula</taxon>
    </lineage>
</organism>
<dbReference type="Gene3D" id="3.40.970.10">
    <property type="entry name" value="Ribonuclease H1, N-terminal domain"/>
    <property type="match status" value="1"/>
</dbReference>
<dbReference type="Proteomes" id="UP001163846">
    <property type="component" value="Unassembled WGS sequence"/>
</dbReference>
<dbReference type="SUPFAM" id="SSF55658">
    <property type="entry name" value="L9 N-domain-like"/>
    <property type="match status" value="1"/>
</dbReference>
<dbReference type="InterPro" id="IPR037056">
    <property type="entry name" value="RNase_H1_N_sf"/>
</dbReference>
<proteinExistence type="predicted"/>
<protein>
    <recommendedName>
        <fullName evidence="2">Ribonuclease H1 N-terminal domain-containing protein</fullName>
    </recommendedName>
</protein>
<feature type="domain" description="Ribonuclease H1 N-terminal" evidence="2">
    <location>
        <begin position="64"/>
        <end position="105"/>
    </location>
</feature>
<dbReference type="InterPro" id="IPR009027">
    <property type="entry name" value="Ribosomal_bL9/RNase_H1_N"/>
</dbReference>
<dbReference type="EMBL" id="MU807320">
    <property type="protein sequence ID" value="KAJ3831649.1"/>
    <property type="molecule type" value="Genomic_DNA"/>
</dbReference>
<evidence type="ECO:0000313" key="3">
    <source>
        <dbReference type="EMBL" id="KAJ3831649.1"/>
    </source>
</evidence>
<dbReference type="InterPro" id="IPR011320">
    <property type="entry name" value="RNase_H1_N"/>
</dbReference>
<feature type="compositionally biased region" description="Pro residues" evidence="1">
    <location>
        <begin position="131"/>
        <end position="145"/>
    </location>
</feature>
<comment type="caution">
    <text evidence="3">The sequence shown here is derived from an EMBL/GenBank/DDBJ whole genome shotgun (WGS) entry which is preliminary data.</text>
</comment>
<accession>A0AA38NW13</accession>
<name>A0AA38NW13_9AGAR</name>
<gene>
    <name evidence="3" type="ORF">F5878DRAFT_667338</name>
</gene>
<dbReference type="AlphaFoldDB" id="A0AA38NW13"/>
<sequence>MSDSEDGDSDCVLSPVSSLSSITASTALTDQLRDFKMVPIPTCRPNIYESSNPLFNSSQTGQYPYYNVYAGDNPGCYKDWADASGRVTNIKGSRHKGYKSWAQALEGWRQNCRAYHHHPPGFVDGSLYLPSPRPETPPPITPPPSRHNVERFEPGPSAPPQRAAQNPINRTSNEQRYWAIQSPSFIGVVSSTAQAQILLDEAAVNDDPVTLRLVNNLAEAEEWLRLV</sequence>
<evidence type="ECO:0000259" key="2">
    <source>
        <dbReference type="Pfam" id="PF01693"/>
    </source>
</evidence>
<feature type="region of interest" description="Disordered" evidence="1">
    <location>
        <begin position="126"/>
        <end position="168"/>
    </location>
</feature>
<keyword evidence="4" id="KW-1185">Reference proteome</keyword>
<evidence type="ECO:0000313" key="4">
    <source>
        <dbReference type="Proteomes" id="UP001163846"/>
    </source>
</evidence>
<dbReference type="Pfam" id="PF01693">
    <property type="entry name" value="Cauli_VI"/>
    <property type="match status" value="1"/>
</dbReference>
<reference evidence="3" key="1">
    <citation type="submission" date="2022-08" db="EMBL/GenBank/DDBJ databases">
        <authorList>
            <consortium name="DOE Joint Genome Institute"/>
            <person name="Min B."/>
            <person name="Riley R."/>
            <person name="Sierra-Patev S."/>
            <person name="Naranjo-Ortiz M."/>
            <person name="Looney B."/>
            <person name="Konkel Z."/>
            <person name="Slot J.C."/>
            <person name="Sakamoto Y."/>
            <person name="Steenwyk J.L."/>
            <person name="Rokas A."/>
            <person name="Carro J."/>
            <person name="Camarero S."/>
            <person name="Ferreira P."/>
            <person name="Molpeceres G."/>
            <person name="Ruiz-Duenas F.J."/>
            <person name="Serrano A."/>
            <person name="Henrissat B."/>
            <person name="Drula E."/>
            <person name="Hughes K.W."/>
            <person name="Mata J.L."/>
            <person name="Ishikawa N.K."/>
            <person name="Vargas-Isla R."/>
            <person name="Ushijima S."/>
            <person name="Smith C.A."/>
            <person name="Ahrendt S."/>
            <person name="Andreopoulos W."/>
            <person name="He G."/>
            <person name="Labutti K."/>
            <person name="Lipzen A."/>
            <person name="Ng V."/>
            <person name="Sandor L."/>
            <person name="Barry K."/>
            <person name="Martinez A.T."/>
            <person name="Xiao Y."/>
            <person name="Gibbons J.G."/>
            <person name="Terashima K."/>
            <person name="Hibbett D.S."/>
            <person name="Grigoriev I.V."/>
        </authorList>
    </citation>
    <scope>NUCLEOTIDE SEQUENCE</scope>
    <source>
        <strain evidence="3">TFB9207</strain>
    </source>
</reference>